<evidence type="ECO:0000313" key="2">
    <source>
        <dbReference type="Proteomes" id="UP001500603"/>
    </source>
</evidence>
<evidence type="ECO:0000313" key="1">
    <source>
        <dbReference type="EMBL" id="GAA5059063.1"/>
    </source>
</evidence>
<reference evidence="2" key="1">
    <citation type="journal article" date="2019" name="Int. J. Syst. Evol. Microbiol.">
        <title>The Global Catalogue of Microorganisms (GCM) 10K type strain sequencing project: providing services to taxonomists for standard genome sequencing and annotation.</title>
        <authorList>
            <consortium name="The Broad Institute Genomics Platform"/>
            <consortium name="The Broad Institute Genome Sequencing Center for Infectious Disease"/>
            <person name="Wu L."/>
            <person name="Ma J."/>
        </authorList>
    </citation>
    <scope>NUCLEOTIDE SEQUENCE [LARGE SCALE GENOMIC DNA]</scope>
    <source>
        <strain evidence="2">JCM 18298</strain>
    </source>
</reference>
<dbReference type="Proteomes" id="UP001500603">
    <property type="component" value="Unassembled WGS sequence"/>
</dbReference>
<organism evidence="1 2">
    <name type="scientific">Nocardia callitridis</name>
    <dbReference type="NCBI Taxonomy" id="648753"/>
    <lineage>
        <taxon>Bacteria</taxon>
        <taxon>Bacillati</taxon>
        <taxon>Actinomycetota</taxon>
        <taxon>Actinomycetes</taxon>
        <taxon>Mycobacteriales</taxon>
        <taxon>Nocardiaceae</taxon>
        <taxon>Nocardia</taxon>
    </lineage>
</organism>
<name>A0ABP9KHJ5_9NOCA</name>
<gene>
    <name evidence="1" type="ORF">GCM10023318_39140</name>
</gene>
<sequence>MVGALVAVGSRLSDRRSAASCGSTARAVTANVRCSAISGTAAAAFDRMQAGKNLGANQLHFVNLLIDVVVENGLVEVGALWKPYVPCRGTHRPGSPVHPR</sequence>
<comment type="caution">
    <text evidence="1">The sequence shown here is derived from an EMBL/GenBank/DDBJ whole genome shotgun (WGS) entry which is preliminary data.</text>
</comment>
<proteinExistence type="predicted"/>
<keyword evidence="2" id="KW-1185">Reference proteome</keyword>
<dbReference type="EMBL" id="BAABJM010000003">
    <property type="protein sequence ID" value="GAA5059063.1"/>
    <property type="molecule type" value="Genomic_DNA"/>
</dbReference>
<protein>
    <submittedName>
        <fullName evidence="1">Uncharacterized protein</fullName>
    </submittedName>
</protein>
<accession>A0ABP9KHJ5</accession>